<organism evidence="1 2">
    <name type="scientific">Sessilibacter corallicola</name>
    <dbReference type="NCBI Taxonomy" id="2904075"/>
    <lineage>
        <taxon>Bacteria</taxon>
        <taxon>Pseudomonadati</taxon>
        <taxon>Pseudomonadota</taxon>
        <taxon>Gammaproteobacteria</taxon>
        <taxon>Cellvibrionales</taxon>
        <taxon>Cellvibrionaceae</taxon>
        <taxon>Sessilibacter</taxon>
    </lineage>
</organism>
<reference evidence="1 2" key="1">
    <citation type="submission" date="2024-04" db="EMBL/GenBank/DDBJ databases">
        <title>Draft genome sequence of Sessilibacter corallicola NBRC 116591.</title>
        <authorList>
            <person name="Miyakawa T."/>
            <person name="Kusuya Y."/>
            <person name="Miura T."/>
        </authorList>
    </citation>
    <scope>NUCLEOTIDE SEQUENCE [LARGE SCALE GENOMIC DNA]</scope>
    <source>
        <strain evidence="1 2">KU-00831-HH</strain>
    </source>
</reference>
<proteinExistence type="predicted"/>
<dbReference type="EMBL" id="BAABWN010000006">
    <property type="protein sequence ID" value="GAA6168268.1"/>
    <property type="molecule type" value="Genomic_DNA"/>
</dbReference>
<evidence type="ECO:0000313" key="2">
    <source>
        <dbReference type="Proteomes" id="UP001465153"/>
    </source>
</evidence>
<accession>A0ABQ0A9E6</accession>
<comment type="caution">
    <text evidence="1">The sequence shown here is derived from an EMBL/GenBank/DDBJ whole genome shotgun (WGS) entry which is preliminary data.</text>
</comment>
<name>A0ABQ0A9E6_9GAMM</name>
<gene>
    <name evidence="1" type="ORF">NBRC116591_20790</name>
</gene>
<protein>
    <submittedName>
        <fullName evidence="1">Uncharacterized protein</fullName>
    </submittedName>
</protein>
<sequence length="60" mass="7268">MHWLKYVLNSMPEKVETRANCYKRMCMVFKCRRRKVCAYELKTILQPTKNGYGRCDKVTF</sequence>
<keyword evidence="2" id="KW-1185">Reference proteome</keyword>
<evidence type="ECO:0000313" key="1">
    <source>
        <dbReference type="EMBL" id="GAA6168268.1"/>
    </source>
</evidence>
<dbReference type="Proteomes" id="UP001465153">
    <property type="component" value="Unassembled WGS sequence"/>
</dbReference>